<evidence type="ECO:0000256" key="6">
    <source>
        <dbReference type="PROSITE-ProRule" id="PRU00330"/>
    </source>
</evidence>
<dbReference type="Pfam" id="PF26557">
    <property type="entry name" value="Cullin_AB"/>
    <property type="match status" value="1"/>
</dbReference>
<dbReference type="InterPro" id="IPR045093">
    <property type="entry name" value="Cullin"/>
</dbReference>
<evidence type="ECO:0000313" key="9">
    <source>
        <dbReference type="EMBL" id="KAG5456026.1"/>
    </source>
</evidence>
<feature type="non-terminal residue" evidence="9">
    <location>
        <position position="407"/>
    </location>
</feature>
<dbReference type="GO" id="GO:0031625">
    <property type="term" value="F:ubiquitin protein ligase binding"/>
    <property type="evidence" value="ECO:0007669"/>
    <property type="project" value="InterPro"/>
</dbReference>
<accession>A0A8H7ZMB3</accession>
<dbReference type="InterPro" id="IPR016159">
    <property type="entry name" value="Cullin_repeat-like_dom_sf"/>
</dbReference>
<evidence type="ECO:0000256" key="7">
    <source>
        <dbReference type="RuleBase" id="RU003829"/>
    </source>
</evidence>
<dbReference type="AlphaFoldDB" id="A0A8H7ZMB3"/>
<proteinExistence type="inferred from homology"/>
<dbReference type="PROSITE" id="PS50069">
    <property type="entry name" value="CULLIN_2"/>
    <property type="match status" value="1"/>
</dbReference>
<dbReference type="Proteomes" id="UP000673691">
    <property type="component" value="Unassembled WGS sequence"/>
</dbReference>
<dbReference type="Gene3D" id="1.10.10.10">
    <property type="entry name" value="Winged helix-like DNA-binding domain superfamily/Winged helix DNA-binding domain"/>
    <property type="match status" value="1"/>
</dbReference>
<dbReference type="InterPro" id="IPR036317">
    <property type="entry name" value="Cullin_homology_sf"/>
</dbReference>
<dbReference type="InterPro" id="IPR059120">
    <property type="entry name" value="Cullin-like_AB"/>
</dbReference>
<keyword evidence="4" id="KW-0833">Ubl conjugation pathway</keyword>
<dbReference type="InterPro" id="IPR036388">
    <property type="entry name" value="WH-like_DNA-bd_sf"/>
</dbReference>
<evidence type="ECO:0000259" key="8">
    <source>
        <dbReference type="PROSITE" id="PS50069"/>
    </source>
</evidence>
<feature type="domain" description="Cullin family profile" evidence="8">
    <location>
        <begin position="153"/>
        <end position="397"/>
    </location>
</feature>
<dbReference type="FunFam" id="1.20.1310.10:FF:000001">
    <property type="entry name" value="Cullin 3"/>
    <property type="match status" value="1"/>
</dbReference>
<evidence type="ECO:0000313" key="10">
    <source>
        <dbReference type="Proteomes" id="UP000673691"/>
    </source>
</evidence>
<evidence type="ECO:0000256" key="3">
    <source>
        <dbReference type="ARBA" id="ARBA00022499"/>
    </source>
</evidence>
<comment type="caution">
    <text evidence="9">The sequence shown here is derived from an EMBL/GenBank/DDBJ whole genome shotgun (WGS) entry which is preliminary data.</text>
</comment>
<name>A0A8H7ZMB3_9FUNG</name>
<feature type="non-terminal residue" evidence="9">
    <location>
        <position position="1"/>
    </location>
</feature>
<dbReference type="Pfam" id="PF00888">
    <property type="entry name" value="Cullin"/>
    <property type="match status" value="2"/>
</dbReference>
<dbReference type="GO" id="GO:0006511">
    <property type="term" value="P:ubiquitin-dependent protein catabolic process"/>
    <property type="evidence" value="ECO:0007669"/>
    <property type="project" value="InterPro"/>
</dbReference>
<comment type="similarity">
    <text evidence="2 6 7">Belongs to the cullin family.</text>
</comment>
<keyword evidence="3" id="KW-1017">Isopeptide bond</keyword>
<protein>
    <submittedName>
        <fullName evidence="9">Cullin</fullName>
    </submittedName>
</protein>
<dbReference type="OrthoDB" id="27073at2759"/>
<dbReference type="Gene3D" id="4.10.1030.10">
    <property type="entry name" value="Ring Box Chain A, domain 5"/>
    <property type="match status" value="1"/>
</dbReference>
<evidence type="ECO:0000256" key="2">
    <source>
        <dbReference type="ARBA" id="ARBA00006019"/>
    </source>
</evidence>
<dbReference type="InterPro" id="IPR016158">
    <property type="entry name" value="Cullin_homology"/>
</dbReference>
<dbReference type="PANTHER" id="PTHR11932">
    <property type="entry name" value="CULLIN"/>
    <property type="match status" value="1"/>
</dbReference>
<dbReference type="Gene3D" id="1.20.1310.10">
    <property type="entry name" value="Cullin Repeats"/>
    <property type="match status" value="2"/>
</dbReference>
<reference evidence="9 10" key="1">
    <citation type="journal article" name="Sci. Rep.">
        <title>Genome-scale phylogenetic analyses confirm Olpidium as the closest living zoosporic fungus to the non-flagellated, terrestrial fungi.</title>
        <authorList>
            <person name="Chang Y."/>
            <person name="Rochon D."/>
            <person name="Sekimoto S."/>
            <person name="Wang Y."/>
            <person name="Chovatia M."/>
            <person name="Sandor L."/>
            <person name="Salamov A."/>
            <person name="Grigoriev I.V."/>
            <person name="Stajich J.E."/>
            <person name="Spatafora J.W."/>
        </authorList>
    </citation>
    <scope>NUCLEOTIDE SEQUENCE [LARGE SCALE GENOMIC DNA]</scope>
    <source>
        <strain evidence="9">S191</strain>
    </source>
</reference>
<dbReference type="FunFam" id="4.10.1030.10:FF:000002">
    <property type="entry name" value="cullin homolog 1"/>
    <property type="match status" value="1"/>
</dbReference>
<dbReference type="SUPFAM" id="SSF75632">
    <property type="entry name" value="Cullin homology domain"/>
    <property type="match status" value="1"/>
</dbReference>
<gene>
    <name evidence="9" type="ORF">BJ554DRAFT_4347</name>
</gene>
<keyword evidence="10" id="KW-1185">Reference proteome</keyword>
<dbReference type="EMBL" id="JAEFCI010012402">
    <property type="protein sequence ID" value="KAG5456026.1"/>
    <property type="molecule type" value="Genomic_DNA"/>
</dbReference>
<organism evidence="9 10">
    <name type="scientific">Olpidium bornovanus</name>
    <dbReference type="NCBI Taxonomy" id="278681"/>
    <lineage>
        <taxon>Eukaryota</taxon>
        <taxon>Fungi</taxon>
        <taxon>Fungi incertae sedis</taxon>
        <taxon>Olpidiomycota</taxon>
        <taxon>Olpidiomycotina</taxon>
        <taxon>Olpidiomycetes</taxon>
        <taxon>Olpidiales</taxon>
        <taxon>Olpidiaceae</taxon>
        <taxon>Olpidium</taxon>
    </lineage>
</organism>
<dbReference type="SMART" id="SM00182">
    <property type="entry name" value="CULLIN"/>
    <property type="match status" value="1"/>
</dbReference>
<dbReference type="InterPro" id="IPR001373">
    <property type="entry name" value="Cullin_N"/>
</dbReference>
<evidence type="ECO:0000256" key="4">
    <source>
        <dbReference type="ARBA" id="ARBA00022786"/>
    </source>
</evidence>
<dbReference type="FunFam" id="1.20.1310.10:FF:000002">
    <property type="entry name" value="cullin-3 isoform X1"/>
    <property type="match status" value="1"/>
</dbReference>
<dbReference type="SUPFAM" id="SSF74788">
    <property type="entry name" value="Cullin repeat-like"/>
    <property type="match status" value="1"/>
</dbReference>
<sequence length="407" mass="46598">QYFESPFIQATEVYYKAESEKFVSENSVTDYMKKAEARLKEEEDRLQVYLNPATAKPLLRTCEAVLVKNHMEIMWEEFQNLLDNDKQDDLFRMYSLLSRVAEGLDPLRTRFETHVRRAGLATIERIADHGGDAAAMGNLRFLRLPVNQEPKTYVDALLEVHKKYNELVVSAFRGEAGFVASLDKRPNCHSQMTVFKYVEDKDVFQKFYSKMLAKRLVHGTSASEDAEANMITKLKEACGYEYTSKLQRMFTDIGLSKDLNEAFNSQMNTTHDEADLSVDFSIMVLGTSAWPLQPPATKFTIPEDLVQSYNRFQKFYQSKYSGRKLNWLFQLSKAELKANYLCNKSGGPRASYTFQVSTYQVGILLQYNNSPSCTRLELLQATELTPEVLDGTLGVLVKLKVLIEEDK</sequence>
<keyword evidence="5" id="KW-0832">Ubl conjugation</keyword>
<dbReference type="GO" id="GO:0031461">
    <property type="term" value="C:cullin-RING ubiquitin ligase complex"/>
    <property type="evidence" value="ECO:0007669"/>
    <property type="project" value="UniProtKB-ARBA"/>
</dbReference>
<comment type="pathway">
    <text evidence="1">Protein modification; protein ubiquitination.</text>
</comment>
<evidence type="ECO:0000256" key="5">
    <source>
        <dbReference type="ARBA" id="ARBA00022843"/>
    </source>
</evidence>
<evidence type="ECO:0000256" key="1">
    <source>
        <dbReference type="ARBA" id="ARBA00004906"/>
    </source>
</evidence>